<dbReference type="AlphaFoldDB" id="R7Q877"/>
<keyword evidence="2" id="KW-1185">Reference proteome</keyword>
<evidence type="ECO:0000313" key="1">
    <source>
        <dbReference type="EMBL" id="CDF33690.1"/>
    </source>
</evidence>
<accession>R7Q877</accession>
<reference evidence="2" key="1">
    <citation type="journal article" date="2013" name="Proc. Natl. Acad. Sci. U.S.A.">
        <title>Genome structure and metabolic features in the red seaweed Chondrus crispus shed light on evolution of the Archaeplastida.</title>
        <authorList>
            <person name="Collen J."/>
            <person name="Porcel B."/>
            <person name="Carre W."/>
            <person name="Ball S.G."/>
            <person name="Chaparro C."/>
            <person name="Tonon T."/>
            <person name="Barbeyron T."/>
            <person name="Michel G."/>
            <person name="Noel B."/>
            <person name="Valentin K."/>
            <person name="Elias M."/>
            <person name="Artiguenave F."/>
            <person name="Arun A."/>
            <person name="Aury J.M."/>
            <person name="Barbosa-Neto J.F."/>
            <person name="Bothwell J.H."/>
            <person name="Bouget F.Y."/>
            <person name="Brillet L."/>
            <person name="Cabello-Hurtado F."/>
            <person name="Capella-Gutierrez S."/>
            <person name="Charrier B."/>
            <person name="Cladiere L."/>
            <person name="Cock J.M."/>
            <person name="Coelho S.M."/>
            <person name="Colleoni C."/>
            <person name="Czjzek M."/>
            <person name="Da Silva C."/>
            <person name="Delage L."/>
            <person name="Denoeud F."/>
            <person name="Deschamps P."/>
            <person name="Dittami S.M."/>
            <person name="Gabaldon T."/>
            <person name="Gachon C.M."/>
            <person name="Groisillier A."/>
            <person name="Herve C."/>
            <person name="Jabbari K."/>
            <person name="Katinka M."/>
            <person name="Kloareg B."/>
            <person name="Kowalczyk N."/>
            <person name="Labadie K."/>
            <person name="Leblanc C."/>
            <person name="Lopez P.J."/>
            <person name="McLachlan D.H."/>
            <person name="Meslet-Cladiere L."/>
            <person name="Moustafa A."/>
            <person name="Nehr Z."/>
            <person name="Nyvall Collen P."/>
            <person name="Panaud O."/>
            <person name="Partensky F."/>
            <person name="Poulain J."/>
            <person name="Rensing S.A."/>
            <person name="Rousvoal S."/>
            <person name="Samson G."/>
            <person name="Symeonidi A."/>
            <person name="Weissenbach J."/>
            <person name="Zambounis A."/>
            <person name="Wincker P."/>
            <person name="Boyen C."/>
        </authorList>
    </citation>
    <scope>NUCLEOTIDE SEQUENCE [LARGE SCALE GENOMIC DNA]</scope>
    <source>
        <strain evidence="2">cv. Stackhouse</strain>
    </source>
</reference>
<dbReference type="RefSeq" id="XP_005713509.1">
    <property type="nucleotide sequence ID" value="XM_005713452.1"/>
</dbReference>
<organism evidence="1 2">
    <name type="scientific">Chondrus crispus</name>
    <name type="common">Carrageen Irish moss</name>
    <name type="synonym">Polymorpha crispa</name>
    <dbReference type="NCBI Taxonomy" id="2769"/>
    <lineage>
        <taxon>Eukaryota</taxon>
        <taxon>Rhodophyta</taxon>
        <taxon>Florideophyceae</taxon>
        <taxon>Rhodymeniophycidae</taxon>
        <taxon>Gigartinales</taxon>
        <taxon>Gigartinaceae</taxon>
        <taxon>Chondrus</taxon>
    </lineage>
</organism>
<dbReference type="Gramene" id="CDF33690">
    <property type="protein sequence ID" value="CDF33690"/>
    <property type="gene ID" value="CHC_T00002388001"/>
</dbReference>
<dbReference type="KEGG" id="ccp:CHC_T00002388001"/>
<dbReference type="GeneID" id="17321224"/>
<name>R7Q877_CHOCR</name>
<dbReference type="EMBL" id="HG001654">
    <property type="protein sequence ID" value="CDF33690.1"/>
    <property type="molecule type" value="Genomic_DNA"/>
</dbReference>
<evidence type="ECO:0000313" key="2">
    <source>
        <dbReference type="Proteomes" id="UP000012073"/>
    </source>
</evidence>
<sequence>MALTFLQIASAESCPCVCSNIIRLGCKLSPYHPHFSSCSQPRAVSALPPPQLQTDTIAYPRFHVLPS</sequence>
<proteinExistence type="predicted"/>
<gene>
    <name evidence="1" type="ORF">CHC_T00002388001</name>
</gene>
<protein>
    <submittedName>
        <fullName evidence="1">Uncharacterized protein</fullName>
    </submittedName>
</protein>
<dbReference type="Proteomes" id="UP000012073">
    <property type="component" value="Unassembled WGS sequence"/>
</dbReference>